<gene>
    <name evidence="1" type="ORF">F935_01884</name>
</gene>
<protein>
    <submittedName>
        <fullName evidence="1">Uncharacterized protein</fullName>
    </submittedName>
</protein>
<evidence type="ECO:0000313" key="2">
    <source>
        <dbReference type="Proteomes" id="UP000014041"/>
    </source>
</evidence>
<dbReference type="Gene3D" id="3.90.1480.20">
    <property type="entry name" value="Glycosyl transferase family 29"/>
    <property type="match status" value="1"/>
</dbReference>
<comment type="caution">
    <text evidence="1">The sequence shown here is derived from an EMBL/GenBank/DDBJ whole genome shotgun (WGS) entry which is preliminary data.</text>
</comment>
<dbReference type="HOGENOM" id="CLU_115854_0_0_6"/>
<dbReference type="AlphaFoldDB" id="R8Y0S0"/>
<dbReference type="InterPro" id="IPR038578">
    <property type="entry name" value="GT29-like_sf"/>
</dbReference>
<accession>R8Y0S0</accession>
<sequence>MSIQSKKIILVANSDSVFDINSIINDQDVIVRFNIPNKQKIEITGRRTDFLFLANTVDLMEKRLRNKKFNNFVDALKNTNIFFPYEDDLINKINPVYKLVYRRFFIKFKKDVKNSNNNKYISYFFKKNIKVNVIDQSYYWAAKNLMNKESSSILTTGFIAMYYFLHNEEYTNYDIYLHGFTFQGWSGHDWEQEKKCILNLIANQKIHIF</sequence>
<dbReference type="EMBL" id="APQJ01000008">
    <property type="protein sequence ID" value="EOQ62794.1"/>
    <property type="molecule type" value="Genomic_DNA"/>
</dbReference>
<evidence type="ECO:0000313" key="1">
    <source>
        <dbReference type="EMBL" id="EOQ62794.1"/>
    </source>
</evidence>
<reference evidence="1 2" key="1">
    <citation type="submission" date="2013-02" db="EMBL/GenBank/DDBJ databases">
        <title>The Genome Sequence of Acinetobacter sp. ANC 3811.</title>
        <authorList>
            <consortium name="The Broad Institute Genome Sequencing Platform"/>
            <consortium name="The Broad Institute Genome Sequencing Center for Infectious Disease"/>
            <person name="Cerqueira G."/>
            <person name="Feldgarden M."/>
            <person name="Courvalin P."/>
            <person name="Perichon B."/>
            <person name="Grillot-Courvalin C."/>
            <person name="Clermont D."/>
            <person name="Rocha E."/>
            <person name="Yoon E.-J."/>
            <person name="Nemec A."/>
            <person name="Walker B."/>
            <person name="Young S.K."/>
            <person name="Zeng Q."/>
            <person name="Gargeya S."/>
            <person name="Fitzgerald M."/>
            <person name="Haas B."/>
            <person name="Abouelleil A."/>
            <person name="Alvarado L."/>
            <person name="Arachchi H.M."/>
            <person name="Berlin A.M."/>
            <person name="Chapman S.B."/>
            <person name="Dewar J."/>
            <person name="Goldberg J."/>
            <person name="Griggs A."/>
            <person name="Gujja S."/>
            <person name="Hansen M."/>
            <person name="Howarth C."/>
            <person name="Imamovic A."/>
            <person name="Larimer J."/>
            <person name="McCowan C."/>
            <person name="Murphy C."/>
            <person name="Neiman D."/>
            <person name="Pearson M."/>
            <person name="Priest M."/>
            <person name="Roberts A."/>
            <person name="Saif S."/>
            <person name="Shea T."/>
            <person name="Sisk P."/>
            <person name="Sykes S."/>
            <person name="Wortman J."/>
            <person name="Nusbaum C."/>
            <person name="Birren B."/>
        </authorList>
    </citation>
    <scope>NUCLEOTIDE SEQUENCE [LARGE SCALE GENOMIC DNA]</scope>
    <source>
        <strain evidence="1 2">ANC 3811</strain>
    </source>
</reference>
<organism evidence="1 2">
    <name type="scientific">Acinetobacter calcoaceticus ANC 3811</name>
    <dbReference type="NCBI Taxonomy" id="1217690"/>
    <lineage>
        <taxon>Bacteria</taxon>
        <taxon>Pseudomonadati</taxon>
        <taxon>Pseudomonadota</taxon>
        <taxon>Gammaproteobacteria</taxon>
        <taxon>Moraxellales</taxon>
        <taxon>Moraxellaceae</taxon>
        <taxon>Acinetobacter</taxon>
        <taxon>Acinetobacter calcoaceticus/baumannii complex</taxon>
    </lineage>
</organism>
<proteinExistence type="predicted"/>
<name>R8Y0S0_ACICA</name>
<dbReference type="RefSeq" id="WP_016138705.1">
    <property type="nucleotide sequence ID" value="NZ_KB976986.1"/>
</dbReference>
<dbReference type="PATRIC" id="fig|1217690.3.peg.1869"/>
<dbReference type="Proteomes" id="UP000014041">
    <property type="component" value="Unassembled WGS sequence"/>
</dbReference>